<keyword evidence="4 5" id="KW-0418">Kinase</keyword>
<feature type="binding site" evidence="5">
    <location>
        <begin position="10"/>
        <end position="15"/>
    </location>
    <ligand>
        <name>ATP</name>
        <dbReference type="ChEBI" id="CHEBI:30616"/>
    </ligand>
</feature>
<comment type="similarity">
    <text evidence="5 6">Belongs to the adenylate kinase family.</text>
</comment>
<dbReference type="GO" id="GO:0005737">
    <property type="term" value="C:cytoplasm"/>
    <property type="evidence" value="ECO:0007669"/>
    <property type="project" value="UniProtKB-SubCell"/>
</dbReference>
<dbReference type="GO" id="GO:0044209">
    <property type="term" value="P:AMP salvage"/>
    <property type="evidence" value="ECO:0007669"/>
    <property type="project" value="UniProtKB-UniRule"/>
</dbReference>
<comment type="caution">
    <text evidence="8">The sequence shown here is derived from an EMBL/GenBank/DDBJ whole genome shotgun (WGS) entry which is preliminary data.</text>
</comment>
<feature type="binding site" evidence="5">
    <location>
        <position position="127"/>
    </location>
    <ligand>
        <name>ATP</name>
        <dbReference type="ChEBI" id="CHEBI:30616"/>
    </ligand>
</feature>
<evidence type="ECO:0000256" key="7">
    <source>
        <dbReference type="RuleBase" id="RU003331"/>
    </source>
</evidence>
<evidence type="ECO:0000256" key="1">
    <source>
        <dbReference type="ARBA" id="ARBA00022679"/>
    </source>
</evidence>
<keyword evidence="5 7" id="KW-0067">ATP-binding</keyword>
<comment type="function">
    <text evidence="5">Catalyzes the reversible transfer of the terminal phosphate group between ATP and AMP. Plays an important role in cellular energy homeostasis and in adenine nucleotide metabolism.</text>
</comment>
<accession>A0A1E3VEF6</accession>
<gene>
    <name evidence="5" type="primary">adk</name>
    <name evidence="8" type="ORF">A8M32_08290</name>
</gene>
<feature type="binding site" evidence="5">
    <location>
        <position position="31"/>
    </location>
    <ligand>
        <name>AMP</name>
        <dbReference type="ChEBI" id="CHEBI:456215"/>
    </ligand>
</feature>
<dbReference type="NCBIfam" id="NF001381">
    <property type="entry name" value="PRK00279.1-3"/>
    <property type="match status" value="1"/>
</dbReference>
<reference evidence="9" key="1">
    <citation type="submission" date="2016-05" db="EMBL/GenBank/DDBJ databases">
        <authorList>
            <person name="Li Y."/>
        </authorList>
    </citation>
    <scope>NUCLEOTIDE SEQUENCE [LARGE SCALE GENOMIC DNA]</scope>
    <source>
        <strain evidence="9">YIC4027</strain>
    </source>
</reference>
<dbReference type="SUPFAM" id="SSF52540">
    <property type="entry name" value="P-loop containing nucleoside triphosphate hydrolases"/>
    <property type="match status" value="1"/>
</dbReference>
<dbReference type="InterPro" id="IPR033690">
    <property type="entry name" value="Adenylat_kinase_CS"/>
</dbReference>
<comment type="domain">
    <text evidence="5">Consists of three domains, a large central CORE domain and two small peripheral domains, NMPbind and LID, which undergo movements during catalysis. The LID domain closes over the site of phosphoryl transfer upon ATP binding. Assembling and dissambling the active center during each catalytic cycle provides an effective means to prevent ATP hydrolysis.</text>
</comment>
<dbReference type="InterPro" id="IPR000850">
    <property type="entry name" value="Adenylat/UMP-CMP_kin"/>
</dbReference>
<proteinExistence type="inferred from homology"/>
<dbReference type="AlphaFoldDB" id="A0A1E3VEF6"/>
<feature type="binding site" evidence="5">
    <location>
        <begin position="57"/>
        <end position="59"/>
    </location>
    <ligand>
        <name>AMP</name>
        <dbReference type="ChEBI" id="CHEBI:456215"/>
    </ligand>
</feature>
<dbReference type="RefSeq" id="WP_069457925.1">
    <property type="nucleotide sequence ID" value="NZ_CP034909.1"/>
</dbReference>
<feature type="region of interest" description="NMP" evidence="5">
    <location>
        <begin position="30"/>
        <end position="59"/>
    </location>
</feature>
<organism evidence="8 9">
    <name type="scientific">Sinorhizobium alkalisoli</name>
    <dbReference type="NCBI Taxonomy" id="1752398"/>
    <lineage>
        <taxon>Bacteria</taxon>
        <taxon>Pseudomonadati</taxon>
        <taxon>Pseudomonadota</taxon>
        <taxon>Alphaproteobacteria</taxon>
        <taxon>Hyphomicrobiales</taxon>
        <taxon>Rhizobiaceae</taxon>
        <taxon>Sinorhizobium/Ensifer group</taxon>
        <taxon>Sinorhizobium</taxon>
    </lineage>
</organism>
<evidence type="ECO:0000313" key="8">
    <source>
        <dbReference type="EMBL" id="ODR91968.1"/>
    </source>
</evidence>
<comment type="subcellular location">
    <subcellularLocation>
        <location evidence="5 7">Cytoplasm</location>
    </subcellularLocation>
</comment>
<comment type="caution">
    <text evidence="5">Lacks conserved residue(s) required for the propagation of feature annotation.</text>
</comment>
<dbReference type="NCBIfam" id="NF011100">
    <property type="entry name" value="PRK14527.1"/>
    <property type="match status" value="1"/>
</dbReference>
<dbReference type="InterPro" id="IPR006259">
    <property type="entry name" value="Adenyl_kin_sub"/>
</dbReference>
<evidence type="ECO:0000256" key="3">
    <source>
        <dbReference type="ARBA" id="ARBA00022741"/>
    </source>
</evidence>
<dbReference type="CDD" id="cd01428">
    <property type="entry name" value="ADK"/>
    <property type="match status" value="1"/>
</dbReference>
<dbReference type="UniPathway" id="UPA00588">
    <property type="reaction ID" value="UER00649"/>
</dbReference>
<dbReference type="STRING" id="1752398.A8M32_08290"/>
<protein>
    <recommendedName>
        <fullName evidence="5 7">Adenylate kinase</fullName>
        <shortName evidence="5">AK</shortName>
        <ecNumber evidence="5 7">2.7.4.3</ecNumber>
    </recommendedName>
    <alternativeName>
        <fullName evidence="5">ATP-AMP transphosphorylase</fullName>
    </alternativeName>
    <alternativeName>
        <fullName evidence="5">ATP:AMP phosphotransferase</fullName>
    </alternativeName>
    <alternativeName>
        <fullName evidence="5">Adenylate monophosphate kinase</fullName>
    </alternativeName>
</protein>
<dbReference type="GO" id="GO:0004017">
    <property type="term" value="F:AMP kinase activity"/>
    <property type="evidence" value="ECO:0007669"/>
    <property type="project" value="UniProtKB-UniRule"/>
</dbReference>
<comment type="pathway">
    <text evidence="5">Purine metabolism; AMP biosynthesis via salvage pathway; AMP from ADP: step 1/1.</text>
</comment>
<feature type="binding site" evidence="5">
    <location>
        <position position="139"/>
    </location>
    <ligand>
        <name>AMP</name>
        <dbReference type="ChEBI" id="CHEBI:456215"/>
    </ligand>
</feature>
<dbReference type="GO" id="GO:0005524">
    <property type="term" value="F:ATP binding"/>
    <property type="evidence" value="ECO:0007669"/>
    <property type="project" value="UniProtKB-UniRule"/>
</dbReference>
<evidence type="ECO:0000256" key="6">
    <source>
        <dbReference type="RuleBase" id="RU003330"/>
    </source>
</evidence>
<sequence>MRLIFLGPPGAGKGTQAKLLTERYGIPQLSTGDMLRSAVAQGSEVGKRAKAVMDAGQLVSDEIVNEIVSDRIDAPDCTRGFILDGYPRTVPQAVALDRMLEQKGMRLDAVIELKVDEGALVRRMENRVAETVAAGGNVRSDDNPEAFRRRLEEYRAKTAPLSAHYAGTGRLKTVDGMADVETVSAEIEKILA</sequence>
<evidence type="ECO:0000256" key="2">
    <source>
        <dbReference type="ARBA" id="ARBA00022727"/>
    </source>
</evidence>
<dbReference type="EMBL" id="LYBW01000051">
    <property type="protein sequence ID" value="ODR91968.1"/>
    <property type="molecule type" value="Genomic_DNA"/>
</dbReference>
<feature type="binding site" evidence="5">
    <location>
        <begin position="85"/>
        <end position="88"/>
    </location>
    <ligand>
        <name>AMP</name>
        <dbReference type="ChEBI" id="CHEBI:456215"/>
    </ligand>
</feature>
<dbReference type="NCBIfam" id="NF011101">
    <property type="entry name" value="PRK14528.1"/>
    <property type="match status" value="1"/>
</dbReference>
<dbReference type="PANTHER" id="PTHR23359">
    <property type="entry name" value="NUCLEOTIDE KINASE"/>
    <property type="match status" value="1"/>
</dbReference>
<keyword evidence="2 5" id="KW-0545">Nucleotide biosynthesis</keyword>
<evidence type="ECO:0000256" key="4">
    <source>
        <dbReference type="ARBA" id="ARBA00022777"/>
    </source>
</evidence>
<comment type="subunit">
    <text evidence="5 7">Monomer.</text>
</comment>
<keyword evidence="9" id="KW-1185">Reference proteome</keyword>
<evidence type="ECO:0000313" key="9">
    <source>
        <dbReference type="Proteomes" id="UP000094342"/>
    </source>
</evidence>
<name>A0A1E3VEF6_9HYPH</name>
<keyword evidence="3 5" id="KW-0547">Nucleotide-binding</keyword>
<dbReference type="Gene3D" id="3.40.50.300">
    <property type="entry name" value="P-loop containing nucleotide triphosphate hydrolases"/>
    <property type="match status" value="1"/>
</dbReference>
<dbReference type="NCBIfam" id="NF011104">
    <property type="entry name" value="PRK14531.1"/>
    <property type="match status" value="1"/>
</dbReference>
<feature type="binding site" evidence="5">
    <location>
        <position position="36"/>
    </location>
    <ligand>
        <name>AMP</name>
        <dbReference type="ChEBI" id="CHEBI:456215"/>
    </ligand>
</feature>
<feature type="binding site" evidence="5">
    <location>
        <position position="92"/>
    </location>
    <ligand>
        <name>AMP</name>
        <dbReference type="ChEBI" id="CHEBI:456215"/>
    </ligand>
</feature>
<dbReference type="NCBIfam" id="TIGR01351">
    <property type="entry name" value="adk"/>
    <property type="match status" value="1"/>
</dbReference>
<keyword evidence="5" id="KW-0963">Cytoplasm</keyword>
<feature type="binding site" evidence="5">
    <location>
        <position position="150"/>
    </location>
    <ligand>
        <name>AMP</name>
        <dbReference type="ChEBI" id="CHEBI:456215"/>
    </ligand>
</feature>
<dbReference type="NCBIfam" id="NF011105">
    <property type="entry name" value="PRK14532.1"/>
    <property type="match status" value="1"/>
</dbReference>
<dbReference type="Pfam" id="PF00406">
    <property type="entry name" value="ADK"/>
    <property type="match status" value="1"/>
</dbReference>
<dbReference type="InterPro" id="IPR027417">
    <property type="entry name" value="P-loop_NTPase"/>
</dbReference>
<dbReference type="HAMAP" id="MF_00235">
    <property type="entry name" value="Adenylate_kinase_Adk"/>
    <property type="match status" value="1"/>
</dbReference>
<dbReference type="EC" id="2.7.4.3" evidence="5 7"/>
<evidence type="ECO:0000256" key="5">
    <source>
        <dbReference type="HAMAP-Rule" id="MF_00235"/>
    </source>
</evidence>
<dbReference type="PROSITE" id="PS00113">
    <property type="entry name" value="ADENYLATE_KINASE"/>
    <property type="match status" value="1"/>
</dbReference>
<dbReference type="Proteomes" id="UP000094342">
    <property type="component" value="Unassembled WGS sequence"/>
</dbReference>
<comment type="catalytic activity">
    <reaction evidence="5 7">
        <text>AMP + ATP = 2 ADP</text>
        <dbReference type="Rhea" id="RHEA:12973"/>
        <dbReference type="ChEBI" id="CHEBI:30616"/>
        <dbReference type="ChEBI" id="CHEBI:456215"/>
        <dbReference type="ChEBI" id="CHEBI:456216"/>
        <dbReference type="EC" id="2.7.4.3"/>
    </reaction>
</comment>
<dbReference type="OrthoDB" id="9805030at2"/>
<feature type="binding site" evidence="5">
    <location>
        <position position="178"/>
    </location>
    <ligand>
        <name>ATP</name>
        <dbReference type="ChEBI" id="CHEBI:30616"/>
    </ligand>
</feature>
<keyword evidence="1 5" id="KW-0808">Transferase</keyword>
<dbReference type="PRINTS" id="PR00094">
    <property type="entry name" value="ADENYLTKNASE"/>
</dbReference>